<reference evidence="4" key="1">
    <citation type="submission" date="2017-08" db="EMBL/GenBank/DDBJ databases">
        <title>Direct submision.</title>
        <authorList>
            <person name="Kim S.-J."/>
            <person name="Rhee S.-K."/>
        </authorList>
    </citation>
    <scope>NUCLEOTIDE SEQUENCE [LARGE SCALE GENOMIC DNA]</scope>
    <source>
        <strain evidence="4">GI5</strain>
    </source>
</reference>
<gene>
    <name evidence="3" type="ORF">Kalk_10525</name>
</gene>
<sequence length="253" mass="27233">MTQLVKYCLQGFALAAMMTFGSLSQALVISDSSSFNTGTAYTSTAWSTGNTYNRNTNYGYTSLNGFDSSLGVLTGVTVSYNTNGVVRGNISVYDPSDCWAFCEDDVYGVGYVRGTFGLDLYSPNLGYNPSTSRTLSVSCSASDGDCNGHYSDYTNYLNGTLFSTTDAGLLTYFLDNTLQLRASSMTEAATTNCADDEDRCRTYGDSWFSGSVFVEYIYDEFPTPPPPAANVPEPASLALLGLGLLGLGLRRKK</sequence>
<dbReference type="AlphaFoldDB" id="A0A2K9LKR0"/>
<feature type="signal peptide" evidence="1">
    <location>
        <begin position="1"/>
        <end position="26"/>
    </location>
</feature>
<dbReference type="KEGG" id="kak:Kalk_10525"/>
<dbReference type="NCBIfam" id="NF033208">
    <property type="entry name" value="choice_anch_E"/>
    <property type="match status" value="1"/>
</dbReference>
<keyword evidence="1" id="KW-0732">Signal</keyword>
<feature type="chain" id="PRO_5014668993" description="Ice-binding protein C-terminal domain-containing protein" evidence="1">
    <location>
        <begin position="27"/>
        <end position="253"/>
    </location>
</feature>
<dbReference type="InterPro" id="IPR013424">
    <property type="entry name" value="Ice-binding_C"/>
</dbReference>
<evidence type="ECO:0000256" key="1">
    <source>
        <dbReference type="SAM" id="SignalP"/>
    </source>
</evidence>
<accession>A0A2K9LKR0</accession>
<name>A0A2K9LKR0_9GAMM</name>
<feature type="domain" description="Ice-binding protein C-terminal" evidence="2">
    <location>
        <begin position="231"/>
        <end position="252"/>
    </location>
</feature>
<organism evidence="3 4">
    <name type="scientific">Ketobacter alkanivorans</name>
    <dbReference type="NCBI Taxonomy" id="1917421"/>
    <lineage>
        <taxon>Bacteria</taxon>
        <taxon>Pseudomonadati</taxon>
        <taxon>Pseudomonadota</taxon>
        <taxon>Gammaproteobacteria</taxon>
        <taxon>Pseudomonadales</taxon>
        <taxon>Ketobacteraceae</taxon>
        <taxon>Ketobacter</taxon>
    </lineage>
</organism>
<dbReference type="Proteomes" id="UP000235116">
    <property type="component" value="Chromosome"/>
</dbReference>
<dbReference type="Pfam" id="PF07589">
    <property type="entry name" value="PEP-CTERM"/>
    <property type="match status" value="1"/>
</dbReference>
<dbReference type="NCBIfam" id="TIGR02595">
    <property type="entry name" value="PEP_CTERM"/>
    <property type="match status" value="1"/>
</dbReference>
<dbReference type="RefSeq" id="WP_199768078.1">
    <property type="nucleotide sequence ID" value="NZ_CP022684.1"/>
</dbReference>
<evidence type="ECO:0000313" key="3">
    <source>
        <dbReference type="EMBL" id="AUM12827.1"/>
    </source>
</evidence>
<protein>
    <recommendedName>
        <fullName evidence="2">Ice-binding protein C-terminal domain-containing protein</fullName>
    </recommendedName>
</protein>
<evidence type="ECO:0000313" key="4">
    <source>
        <dbReference type="Proteomes" id="UP000235116"/>
    </source>
</evidence>
<keyword evidence="4" id="KW-1185">Reference proteome</keyword>
<evidence type="ECO:0000259" key="2">
    <source>
        <dbReference type="Pfam" id="PF07589"/>
    </source>
</evidence>
<dbReference type="EMBL" id="CP022684">
    <property type="protein sequence ID" value="AUM12827.1"/>
    <property type="molecule type" value="Genomic_DNA"/>
</dbReference>
<proteinExistence type="predicted"/>